<dbReference type="Pfam" id="PF02260">
    <property type="entry name" value="FATC"/>
    <property type="match status" value="1"/>
</dbReference>
<evidence type="ECO:0000259" key="16">
    <source>
        <dbReference type="PROSITE" id="PS51189"/>
    </source>
</evidence>
<proteinExistence type="inferred from homology"/>
<dbReference type="InterPro" id="IPR003152">
    <property type="entry name" value="FATC_dom"/>
</dbReference>
<dbReference type="InterPro" id="IPR014009">
    <property type="entry name" value="PIK_FAT"/>
</dbReference>
<evidence type="ECO:0000259" key="17">
    <source>
        <dbReference type="PROSITE" id="PS51190"/>
    </source>
</evidence>
<dbReference type="Pfam" id="PF25030">
    <property type="entry name" value="M-HEAT_ATR"/>
    <property type="match status" value="1"/>
</dbReference>
<dbReference type="SMART" id="SM00146">
    <property type="entry name" value="PI3Kc"/>
    <property type="match status" value="1"/>
</dbReference>
<dbReference type="InterPro" id="IPR050517">
    <property type="entry name" value="DDR_Repair_Kinase"/>
</dbReference>
<feature type="non-terminal residue" evidence="18">
    <location>
        <position position="2229"/>
    </location>
</feature>
<evidence type="ECO:0000256" key="1">
    <source>
        <dbReference type="ARBA" id="ARBA00004123"/>
    </source>
</evidence>
<sequence>ISLIATVISPRAYMPDCIEWTQAAFAWSLSQTSDTQLRLAAWSLFPLFSMHMTDCNIDDTAALAVPSRVTVSDSGDLLEDTKQVARIKRTNRLNTMQGLQEMVASLDGPRIVEETFELVAGGVGCACGLLDDTLSAVMPFLIGYYCGDNIFLRAVAMEQILRIAQQHAITPARLLSLYASSIACTLSNTLDQATPRPFLHCLQILDLAPRQFVSTYQDKIVPHLVATGNEGALRRVAEILEERLPVLCVNQAPVVFVKIFLMDDQLMHQALMRFVRLISAGTSSSSSSSSSNGQQQVEVNIPSLLRSCSVKLIFSLVLALGNEDPVLRKRARSALLTVQSILGSPTGDEQQGISNIVQQSVDNMKDVSNNESPRPGKPAGQLLTGSDMADFLSQHILGVMAYMNELLRDTETDTAGRGDSNSSSSSSSVATVLSQDTRTRRRGLRAIGELVVLLGPRLTPHINNIVASLMPSLHGQLASTTLRSWVVLADSLSKTELTVSQINSLTVPLLTAFFATPDQDSRTTAADAISQVVAIHRSNIKAHCDRVCPIPDDPLLESPRAVVQAFFARKPFRTRLSGLSQMLKAKDSTVVFCASREISLLLQQHEQQILAWKQPFSKDGMGIDEGIGSTKSKDRSNAVADARLLSSTIELLRAACSYTINPHRMGTMALASCAACLATIGVIDDRELDANAGSGLTDSTQMHMLPARVYPTLDAMQAHEEQVEFACTLIVEYLVHMFAMAPTPSAQLCAAYSIQELLRLAGFTSQLLRHHADSVDSDGPHSSKTSGARGTRGGAGRRPAARGNSSRDESLCQRWSMIPSAIRDVLTPLLDSKYTIQSSGRRKSQTDARRRRACIQWSTTHIAWLRAWIVELVSALPESSPVALMLKACTSAIKESSADMLLYLLPQIAYQYCLNIDSVKRKDKAIVIDDDDDNSNSMAVDSPDDPTLHHIVLNEIQAVFGHGNDKAVTIPADQLRLCKEVCLDLLDSFSNHIRTRQAARVAGKRNARSDSKYSNTTPEEDTLLSLVGSVSHDIIAQVAVSCHQYERAVLHTELALRDNSFGKYPTLFRNVDDSSVATIQELCFSMGDVDGVIGASLCRKQTDHKLAIRKYEIEGNWSHALIGHESLLRAQPDNEEYQKSWISCLQNMGQWEGAWATSKELFTSRPQSEAELELNSACYAAAWRLGKWDWVQGTLDDSTNAFAAEPTKDTRSHRGHHHLNHHAQHQSLPDFNALNCAMLFRIGRDHKMDLLSKLDLPLPIDSLRSVMALQPDTASGPLANLISMALASIGRGVADSVRTHTSSSDGSYAGYASIDNNRTSSEVHAHMVGDIAVMAGHLSSIDHSGDDDRDCLTLANKLSQLFEHWRRRTMCLPPVYAVQEPVLMLHSRLYDVLLDHLRADSAHATCIRSEFSNECICAESIIDRKVRTSLQAAQLARMAGFRATAMGILVHSELTCAASPALRAMLQTEHAHILWDEGHAADAMSTLVHVTNSLQEHLSIPPISSISSDSHMLNSSISLPSAHNSKSSDDRLSPLPEIESAYVRAALPLLDWQVETKSHGLSEIRDRYEQIIKIQESDRAYYAAGRIYDVLYSVLENRAGSRSSSLSKSRSSSWDKHMLLLQCGLIRNYLRSILYSPRYLFQALPRLLTVWFEFSTISAQIPERGDSQPNMLGNLAKKIDTLISNMTTRLPIYNFLVVLSQLASRICHENQNVFRHIQSIILRLLELYPQQTLWKLMAVKRSTFEIRRQKCETILDMARSNQIPNGQYISMLINQADKLTDELLALCNAVPSSRNTTIMHMSRDFQRLAASTHLDIIVPLQHCLVPNLPENPPNSDNELALSASATGSGSSLTTTSLRQQQERRAMLHQPFSSELPTISSFENEIAVMLSLQRPKRFTIVGSDGKRYRFLGKPKDDLRKDARLMEFNSMINRLLSTNSETNKRGLHIRTYAVVPLNEDCGLIQWIAPSTAIRQQLLELYKAHNVPVNMGQVKTILEKPTLPGAETFVKVLLPMFPSVLHEWFLRSFPDPPRWLASRTNFTRSAAVMSMVGHILGLGDRHCENILLDESTGGVMHVDFNCLFEKGMTLEKPEKVPFRLTHNMVDAMGVTGYEGSFRKTCEMTLSLLRENRDALMSVLESFLHDPLLEWKRRETRSSRASAANAAQGSRAAAGGQPNEQAAKCLSVINRKLQGIPTGVAPLSVEGHVDLLIRDATRPDLLFQMYVGWAAFM</sequence>
<dbReference type="GO" id="GO:0005694">
    <property type="term" value="C:chromosome"/>
    <property type="evidence" value="ECO:0007669"/>
    <property type="project" value="TreeGrafter"/>
</dbReference>
<evidence type="ECO:0000256" key="10">
    <source>
        <dbReference type="ARBA" id="ARBA00023204"/>
    </source>
</evidence>
<dbReference type="InterPro" id="IPR057564">
    <property type="entry name" value="HEAT_ATR"/>
</dbReference>
<evidence type="ECO:0000313" key="19">
    <source>
        <dbReference type="Proteomes" id="UP001149813"/>
    </source>
</evidence>
<dbReference type="InterPro" id="IPR018936">
    <property type="entry name" value="PI3/4_kinase_CS"/>
</dbReference>
<protein>
    <recommendedName>
        <fullName evidence="3">non-specific serine/threonine protein kinase</fullName>
        <ecNumber evidence="3">2.7.11.1</ecNumber>
    </recommendedName>
</protein>
<keyword evidence="9" id="KW-0067">ATP-binding</keyword>
<feature type="domain" description="PI3K/PI4K catalytic" evidence="15">
    <location>
        <begin position="1881"/>
        <end position="2193"/>
    </location>
</feature>
<evidence type="ECO:0000256" key="5">
    <source>
        <dbReference type="ARBA" id="ARBA00022679"/>
    </source>
</evidence>
<dbReference type="InterPro" id="IPR000403">
    <property type="entry name" value="PI3/4_kinase_cat_dom"/>
</dbReference>
<dbReference type="InterPro" id="IPR003151">
    <property type="entry name" value="PIK-rel_kinase_FAT"/>
</dbReference>
<dbReference type="GO" id="GO:0006281">
    <property type="term" value="P:DNA repair"/>
    <property type="evidence" value="ECO:0007669"/>
    <property type="project" value="UniProtKB-KW"/>
</dbReference>
<dbReference type="Gene3D" id="1.10.1070.11">
    <property type="entry name" value="Phosphatidylinositol 3-/4-kinase, catalytic domain"/>
    <property type="match status" value="1"/>
</dbReference>
<evidence type="ECO:0000256" key="13">
    <source>
        <dbReference type="ARBA" id="ARBA00048679"/>
    </source>
</evidence>
<dbReference type="GO" id="GO:0004674">
    <property type="term" value="F:protein serine/threonine kinase activity"/>
    <property type="evidence" value="ECO:0007669"/>
    <property type="project" value="UniProtKB-KW"/>
</dbReference>
<comment type="catalytic activity">
    <reaction evidence="13">
        <text>L-seryl-[protein] + ATP = O-phospho-L-seryl-[protein] + ADP + H(+)</text>
        <dbReference type="Rhea" id="RHEA:17989"/>
        <dbReference type="Rhea" id="RHEA-COMP:9863"/>
        <dbReference type="Rhea" id="RHEA-COMP:11604"/>
        <dbReference type="ChEBI" id="CHEBI:15378"/>
        <dbReference type="ChEBI" id="CHEBI:29999"/>
        <dbReference type="ChEBI" id="CHEBI:30616"/>
        <dbReference type="ChEBI" id="CHEBI:83421"/>
        <dbReference type="ChEBI" id="CHEBI:456216"/>
        <dbReference type="EC" id="2.7.11.1"/>
    </reaction>
</comment>
<evidence type="ECO:0000256" key="11">
    <source>
        <dbReference type="ARBA" id="ARBA00023242"/>
    </source>
</evidence>
<dbReference type="GO" id="GO:0000077">
    <property type="term" value="P:DNA damage checkpoint signaling"/>
    <property type="evidence" value="ECO:0007669"/>
    <property type="project" value="TreeGrafter"/>
</dbReference>
<evidence type="ECO:0000256" key="8">
    <source>
        <dbReference type="ARBA" id="ARBA00022777"/>
    </source>
</evidence>
<name>A0A9W7XXF1_9FUNG</name>
<keyword evidence="19" id="KW-1185">Reference proteome</keyword>
<evidence type="ECO:0000256" key="12">
    <source>
        <dbReference type="ARBA" id="ARBA00047899"/>
    </source>
</evidence>
<dbReference type="EC" id="2.7.11.1" evidence="3"/>
<keyword evidence="6" id="KW-0547">Nucleotide-binding</keyword>
<dbReference type="Pfam" id="PF02259">
    <property type="entry name" value="FAT"/>
    <property type="match status" value="1"/>
</dbReference>
<dbReference type="InterPro" id="IPR011009">
    <property type="entry name" value="Kinase-like_dom_sf"/>
</dbReference>
<dbReference type="Gene3D" id="3.30.1010.10">
    <property type="entry name" value="Phosphatidylinositol 3-kinase Catalytic Subunit, Chain A, domain 4"/>
    <property type="match status" value="1"/>
</dbReference>
<dbReference type="PROSITE" id="PS00916">
    <property type="entry name" value="PI3_4_KINASE_2"/>
    <property type="match status" value="1"/>
</dbReference>
<feature type="region of interest" description="Disordered" evidence="14">
    <location>
        <begin position="772"/>
        <end position="808"/>
    </location>
</feature>
<dbReference type="SUPFAM" id="SSF56112">
    <property type="entry name" value="Protein kinase-like (PK-like)"/>
    <property type="match status" value="1"/>
</dbReference>
<comment type="similarity">
    <text evidence="2">Belongs to the PI3/PI4-kinase family. ATM subfamily.</text>
</comment>
<dbReference type="Pfam" id="PF00454">
    <property type="entry name" value="PI3_PI4_kinase"/>
    <property type="match status" value="1"/>
</dbReference>
<dbReference type="PANTHER" id="PTHR11139">
    <property type="entry name" value="ATAXIA TELANGIECTASIA MUTATED ATM -RELATED"/>
    <property type="match status" value="1"/>
</dbReference>
<keyword evidence="11" id="KW-0539">Nucleus</keyword>
<evidence type="ECO:0000256" key="3">
    <source>
        <dbReference type="ARBA" id="ARBA00012513"/>
    </source>
</evidence>
<dbReference type="Proteomes" id="UP001149813">
    <property type="component" value="Unassembled WGS sequence"/>
</dbReference>
<gene>
    <name evidence="18" type="ORF">LPJ53_005506</name>
</gene>
<feature type="region of interest" description="Disordered" evidence="14">
    <location>
        <begin position="412"/>
        <end position="436"/>
    </location>
</feature>
<dbReference type="SMART" id="SM01343">
    <property type="entry name" value="FATC"/>
    <property type="match status" value="1"/>
</dbReference>
<evidence type="ECO:0000259" key="15">
    <source>
        <dbReference type="PROSITE" id="PS50290"/>
    </source>
</evidence>
<comment type="caution">
    <text evidence="18">The sequence shown here is derived from an EMBL/GenBank/DDBJ whole genome shotgun (WGS) entry which is preliminary data.</text>
</comment>
<reference evidence="18" key="1">
    <citation type="submission" date="2022-07" db="EMBL/GenBank/DDBJ databases">
        <title>Phylogenomic reconstructions and comparative analyses of Kickxellomycotina fungi.</title>
        <authorList>
            <person name="Reynolds N.K."/>
            <person name="Stajich J.E."/>
            <person name="Barry K."/>
            <person name="Grigoriev I.V."/>
            <person name="Crous P."/>
            <person name="Smith M.E."/>
        </authorList>
    </citation>
    <scope>NUCLEOTIDE SEQUENCE</scope>
    <source>
        <strain evidence="18">NBRC 32514</strain>
    </source>
</reference>
<evidence type="ECO:0000256" key="2">
    <source>
        <dbReference type="ARBA" id="ARBA00010769"/>
    </source>
</evidence>
<dbReference type="OrthoDB" id="381190at2759"/>
<dbReference type="GO" id="GO:0000723">
    <property type="term" value="P:telomere maintenance"/>
    <property type="evidence" value="ECO:0007669"/>
    <property type="project" value="TreeGrafter"/>
</dbReference>
<comment type="subcellular location">
    <subcellularLocation>
        <location evidence="1">Nucleus</location>
    </subcellularLocation>
</comment>
<feature type="domain" description="FATC" evidence="17">
    <location>
        <begin position="2197"/>
        <end position="2229"/>
    </location>
</feature>
<dbReference type="InterPro" id="IPR056802">
    <property type="entry name" value="ATR-like_M-HEAT"/>
</dbReference>
<evidence type="ECO:0000256" key="4">
    <source>
        <dbReference type="ARBA" id="ARBA00022527"/>
    </source>
</evidence>
<accession>A0A9W7XXF1</accession>
<keyword evidence="7" id="KW-0227">DNA damage</keyword>
<feature type="region of interest" description="Disordered" evidence="14">
    <location>
        <begin position="1828"/>
        <end position="1860"/>
    </location>
</feature>
<dbReference type="SUPFAM" id="SSF48371">
    <property type="entry name" value="ARM repeat"/>
    <property type="match status" value="1"/>
</dbReference>
<dbReference type="PROSITE" id="PS50290">
    <property type="entry name" value="PI3_4_KINASE_3"/>
    <property type="match status" value="1"/>
</dbReference>
<dbReference type="InterPro" id="IPR016024">
    <property type="entry name" value="ARM-type_fold"/>
</dbReference>
<dbReference type="CDD" id="cd00892">
    <property type="entry name" value="PIKKc_ATR"/>
    <property type="match status" value="1"/>
</dbReference>
<dbReference type="PROSITE" id="PS51190">
    <property type="entry name" value="FATC"/>
    <property type="match status" value="1"/>
</dbReference>
<evidence type="ECO:0000256" key="9">
    <source>
        <dbReference type="ARBA" id="ARBA00022840"/>
    </source>
</evidence>
<keyword evidence="5" id="KW-0808">Transferase</keyword>
<comment type="catalytic activity">
    <reaction evidence="12">
        <text>L-threonyl-[protein] + ATP = O-phospho-L-threonyl-[protein] + ADP + H(+)</text>
        <dbReference type="Rhea" id="RHEA:46608"/>
        <dbReference type="Rhea" id="RHEA-COMP:11060"/>
        <dbReference type="Rhea" id="RHEA-COMP:11605"/>
        <dbReference type="ChEBI" id="CHEBI:15378"/>
        <dbReference type="ChEBI" id="CHEBI:30013"/>
        <dbReference type="ChEBI" id="CHEBI:30616"/>
        <dbReference type="ChEBI" id="CHEBI:61977"/>
        <dbReference type="ChEBI" id="CHEBI:456216"/>
        <dbReference type="EC" id="2.7.11.1"/>
    </reaction>
</comment>
<keyword evidence="8" id="KW-0418">Kinase</keyword>
<feature type="compositionally biased region" description="Basic and acidic residues" evidence="14">
    <location>
        <begin position="772"/>
        <end position="781"/>
    </location>
</feature>
<dbReference type="GO" id="GO:0005634">
    <property type="term" value="C:nucleus"/>
    <property type="evidence" value="ECO:0007669"/>
    <property type="project" value="UniProtKB-SubCell"/>
</dbReference>
<dbReference type="GO" id="GO:0005524">
    <property type="term" value="F:ATP binding"/>
    <property type="evidence" value="ECO:0007669"/>
    <property type="project" value="UniProtKB-KW"/>
</dbReference>
<evidence type="ECO:0000256" key="6">
    <source>
        <dbReference type="ARBA" id="ARBA00022741"/>
    </source>
</evidence>
<evidence type="ECO:0000256" key="14">
    <source>
        <dbReference type="SAM" id="MobiDB-lite"/>
    </source>
</evidence>
<feature type="domain" description="FAT" evidence="16">
    <location>
        <begin position="1034"/>
        <end position="1742"/>
    </location>
</feature>
<dbReference type="EMBL" id="JANBOJ010000340">
    <property type="protein sequence ID" value="KAJ1719790.1"/>
    <property type="molecule type" value="Genomic_DNA"/>
</dbReference>
<dbReference type="PANTHER" id="PTHR11139:SF125">
    <property type="entry name" value="SERINE_THREONINE-PROTEIN KINASE MEC1"/>
    <property type="match status" value="1"/>
</dbReference>
<dbReference type="Pfam" id="PF23593">
    <property type="entry name" value="HEAT_ATR"/>
    <property type="match status" value="1"/>
</dbReference>
<dbReference type="InterPro" id="IPR036940">
    <property type="entry name" value="PI3/4_kinase_cat_sf"/>
</dbReference>
<dbReference type="PROSITE" id="PS51189">
    <property type="entry name" value="FAT"/>
    <property type="match status" value="1"/>
</dbReference>
<evidence type="ECO:0000256" key="7">
    <source>
        <dbReference type="ARBA" id="ARBA00022763"/>
    </source>
</evidence>
<organism evidence="18 19">
    <name type="scientific">Coemansia erecta</name>
    <dbReference type="NCBI Taxonomy" id="147472"/>
    <lineage>
        <taxon>Eukaryota</taxon>
        <taxon>Fungi</taxon>
        <taxon>Fungi incertae sedis</taxon>
        <taxon>Zoopagomycota</taxon>
        <taxon>Kickxellomycotina</taxon>
        <taxon>Kickxellomycetes</taxon>
        <taxon>Kickxellales</taxon>
        <taxon>Kickxellaceae</taxon>
        <taxon>Coemansia</taxon>
    </lineage>
</organism>
<keyword evidence="4" id="KW-0723">Serine/threonine-protein kinase</keyword>
<dbReference type="Pfam" id="PF08064">
    <property type="entry name" value="UME"/>
    <property type="match status" value="1"/>
</dbReference>
<feature type="compositionally biased region" description="Low complexity" evidence="14">
    <location>
        <begin position="1839"/>
        <end position="1857"/>
    </location>
</feature>
<evidence type="ECO:0000313" key="18">
    <source>
        <dbReference type="EMBL" id="KAJ1719790.1"/>
    </source>
</evidence>
<feature type="region of interest" description="Disordered" evidence="14">
    <location>
        <begin position="365"/>
        <end position="384"/>
    </location>
</feature>
<dbReference type="InterPro" id="IPR012993">
    <property type="entry name" value="UME"/>
</dbReference>
<keyword evidence="10" id="KW-0234">DNA repair</keyword>